<dbReference type="OrthoDB" id="3212118at2"/>
<dbReference type="SUPFAM" id="SSF50475">
    <property type="entry name" value="FMN-binding split barrel"/>
    <property type="match status" value="1"/>
</dbReference>
<gene>
    <name evidence="1" type="ORF">SAMN04490239_9525</name>
</gene>
<keyword evidence="2" id="KW-1185">Reference proteome</keyword>
<protein>
    <submittedName>
        <fullName evidence="1">Pyridoxamine 5'-phosphate oxidase</fullName>
    </submittedName>
</protein>
<accession>A0A1H5F6M1</accession>
<evidence type="ECO:0000313" key="2">
    <source>
        <dbReference type="Proteomes" id="UP000183561"/>
    </source>
</evidence>
<sequence>MTTTAPDSVLSAAECIHLLRSVPVGRMVFTENAAPALRPVTFAAVGGEVVIPTDDESFARFDGEFLAFEAGDIDLITRIGWSVTAMGHATYVSFADSVARFHDRNAVPWSIHPGDRHLIIDMEYVSGRRVTLMRRHGDNR</sequence>
<name>A0A1H5F6M1_9NOCA</name>
<evidence type="ECO:0000313" key="1">
    <source>
        <dbReference type="EMBL" id="SED99087.1"/>
    </source>
</evidence>
<dbReference type="AlphaFoldDB" id="A0A1H5F6M1"/>
<dbReference type="RefSeq" id="WP_072950274.1">
    <property type="nucleotide sequence ID" value="NZ_FNSV01000009.1"/>
</dbReference>
<reference evidence="2" key="1">
    <citation type="submission" date="2016-10" db="EMBL/GenBank/DDBJ databases">
        <authorList>
            <person name="Varghese N."/>
            <person name="Submissions S."/>
        </authorList>
    </citation>
    <scope>NUCLEOTIDE SEQUENCE [LARGE SCALE GENOMIC DNA]</scope>
    <source>
        <strain evidence="2">DSM 44498</strain>
    </source>
</reference>
<proteinExistence type="predicted"/>
<dbReference type="Pfam" id="PF12900">
    <property type="entry name" value="Pyridox_ox_2"/>
    <property type="match status" value="1"/>
</dbReference>
<dbReference type="EMBL" id="FNSV01000009">
    <property type="protein sequence ID" value="SED99087.1"/>
    <property type="molecule type" value="Genomic_DNA"/>
</dbReference>
<organism evidence="1 2">
    <name type="scientific">Rhodococcus koreensis</name>
    <dbReference type="NCBI Taxonomy" id="99653"/>
    <lineage>
        <taxon>Bacteria</taxon>
        <taxon>Bacillati</taxon>
        <taxon>Actinomycetota</taxon>
        <taxon>Actinomycetes</taxon>
        <taxon>Mycobacteriales</taxon>
        <taxon>Nocardiaceae</taxon>
        <taxon>Rhodococcus</taxon>
    </lineage>
</organism>
<dbReference type="InterPro" id="IPR012349">
    <property type="entry name" value="Split_barrel_FMN-bd"/>
</dbReference>
<dbReference type="Proteomes" id="UP000183561">
    <property type="component" value="Unassembled WGS sequence"/>
</dbReference>
<dbReference type="InterPro" id="IPR024747">
    <property type="entry name" value="Pyridox_Oxase-rel"/>
</dbReference>
<dbReference type="Gene3D" id="2.30.110.10">
    <property type="entry name" value="Electron Transport, Fmn-binding Protein, Chain A"/>
    <property type="match status" value="1"/>
</dbReference>